<comment type="cofactor">
    <cofactor evidence="2">
        <name>Mg(2+)</name>
        <dbReference type="ChEBI" id="CHEBI:18420"/>
    </cofactor>
</comment>
<name>Q1MY99_9GAMM</name>
<protein>
    <submittedName>
        <fullName evidence="3">Extragenic suppressor protein SuhB</fullName>
    </submittedName>
</protein>
<accession>Q1MY99</accession>
<evidence type="ECO:0000256" key="2">
    <source>
        <dbReference type="PIRSR" id="PIRSR600760-2"/>
    </source>
</evidence>
<evidence type="ECO:0000313" key="3">
    <source>
        <dbReference type="EMBL" id="EAT10968.1"/>
    </source>
</evidence>
<proteinExistence type="inferred from homology"/>
<evidence type="ECO:0000313" key="4">
    <source>
        <dbReference type="Proteomes" id="UP000004263"/>
    </source>
</evidence>
<dbReference type="CDD" id="cd01637">
    <property type="entry name" value="IMPase_like"/>
    <property type="match status" value="1"/>
</dbReference>
<evidence type="ECO:0000256" key="1">
    <source>
        <dbReference type="ARBA" id="ARBA00009759"/>
    </source>
</evidence>
<keyword evidence="2" id="KW-0479">Metal-binding</keyword>
<keyword evidence="2" id="KW-0460">Magnesium</keyword>
<dbReference type="Proteomes" id="UP000004263">
    <property type="component" value="Unassembled WGS sequence"/>
</dbReference>
<dbReference type="PANTHER" id="PTHR20854">
    <property type="entry name" value="INOSITOL MONOPHOSPHATASE"/>
    <property type="match status" value="1"/>
</dbReference>
<dbReference type="GO" id="GO:0008934">
    <property type="term" value="F:inositol monophosphate 1-phosphatase activity"/>
    <property type="evidence" value="ECO:0007669"/>
    <property type="project" value="TreeGrafter"/>
</dbReference>
<comment type="caution">
    <text evidence="3">The sequence shown here is derived from an EMBL/GenBank/DDBJ whole genome shotgun (WGS) entry which is preliminary data.</text>
</comment>
<comment type="similarity">
    <text evidence="1">Belongs to the inositol monophosphatase superfamily.</text>
</comment>
<dbReference type="PANTHER" id="PTHR20854:SF4">
    <property type="entry name" value="INOSITOL-1-MONOPHOSPHATASE-RELATED"/>
    <property type="match status" value="1"/>
</dbReference>
<gene>
    <name evidence="3" type="ORF">RED65_03095</name>
</gene>
<dbReference type="AlphaFoldDB" id="Q1MY99"/>
<dbReference type="Pfam" id="PF00459">
    <property type="entry name" value="Inositol_P"/>
    <property type="match status" value="1"/>
</dbReference>
<reference evidence="3 4" key="1">
    <citation type="submission" date="2006-03" db="EMBL/GenBank/DDBJ databases">
        <authorList>
            <person name="Pinhassi J."/>
            <person name="Pedros-Alio C."/>
            <person name="Ferriera S."/>
            <person name="Johnson J."/>
            <person name="Kravitz S."/>
            <person name="Halpern A."/>
            <person name="Remington K."/>
            <person name="Beeson K."/>
            <person name="Tran B."/>
            <person name="Rogers Y.-H."/>
            <person name="Friedman R."/>
            <person name="Venter J.C."/>
        </authorList>
    </citation>
    <scope>NUCLEOTIDE SEQUENCE [LARGE SCALE GENOMIC DNA]</scope>
    <source>
        <strain evidence="3 4">RED65</strain>
    </source>
</reference>
<feature type="binding site" evidence="2">
    <location>
        <position position="87"/>
    </location>
    <ligand>
        <name>Mg(2+)</name>
        <dbReference type="ChEBI" id="CHEBI:18420"/>
        <label>1</label>
        <note>catalytic</note>
    </ligand>
</feature>
<dbReference type="RefSeq" id="WP_007016779.1">
    <property type="nucleotide sequence ID" value="NZ_AAQH01000027.1"/>
</dbReference>
<dbReference type="EMBL" id="AAQH01000027">
    <property type="protein sequence ID" value="EAT10968.1"/>
    <property type="molecule type" value="Genomic_DNA"/>
</dbReference>
<dbReference type="GO" id="GO:0007165">
    <property type="term" value="P:signal transduction"/>
    <property type="evidence" value="ECO:0007669"/>
    <property type="project" value="TreeGrafter"/>
</dbReference>
<keyword evidence="4" id="KW-1185">Reference proteome</keyword>
<dbReference type="GO" id="GO:0006020">
    <property type="term" value="P:inositol metabolic process"/>
    <property type="evidence" value="ECO:0007669"/>
    <property type="project" value="TreeGrafter"/>
</dbReference>
<dbReference type="SUPFAM" id="SSF56655">
    <property type="entry name" value="Carbohydrate phosphatase"/>
    <property type="match status" value="1"/>
</dbReference>
<dbReference type="GO" id="GO:0046872">
    <property type="term" value="F:metal ion binding"/>
    <property type="evidence" value="ECO:0007669"/>
    <property type="project" value="UniProtKB-KW"/>
</dbReference>
<dbReference type="STRING" id="207949.RED65_03095"/>
<dbReference type="Gene3D" id="3.30.540.10">
    <property type="entry name" value="Fructose-1,6-Bisphosphatase, subunit A, domain 1"/>
    <property type="match status" value="1"/>
</dbReference>
<sequence length="260" mass="28565">MQPMVNLALRVLRDAGQELVHAVERFDFERASDQEISKFIADCAIGTEKQIIFKLRKHFANDSFEGRETGRKDAEEPSGTVWHISPIEGQENFRTGFPCFSMVIACQVNGKTEHAIVVNPVTGQEFTATRGRGTEMNGRRMRTGEKTKINQAMLGVKFPGIAQNEQNDRIRQRISKLAQETRMIRAMGDDALSLAHLAAGHLDAVWLSRVDSTALQAGALLAKEAGCLLTDFSGGAHYEADGDVIAANPKLIKSLIKASI</sequence>
<dbReference type="PRINTS" id="PR00377">
    <property type="entry name" value="IMPHPHTASES"/>
</dbReference>
<dbReference type="Gene3D" id="3.40.190.80">
    <property type="match status" value="1"/>
</dbReference>
<dbReference type="OrthoDB" id="9785695at2"/>
<dbReference type="InterPro" id="IPR000760">
    <property type="entry name" value="Inositol_monophosphatase-like"/>
</dbReference>
<organism evidence="3 4">
    <name type="scientific">Bermanella marisrubri</name>
    <dbReference type="NCBI Taxonomy" id="207949"/>
    <lineage>
        <taxon>Bacteria</taxon>
        <taxon>Pseudomonadati</taxon>
        <taxon>Pseudomonadota</taxon>
        <taxon>Gammaproteobacteria</taxon>
        <taxon>Oceanospirillales</taxon>
        <taxon>Oceanospirillaceae</taxon>
        <taxon>Bermanella</taxon>
    </lineage>
</organism>
<dbReference type="HOGENOM" id="CLU_044118_0_0_6"/>